<reference evidence="1 2" key="1">
    <citation type="journal article" date="2019" name="Commun. Biol.">
        <title>The bagworm genome reveals a unique fibroin gene that provides high tensile strength.</title>
        <authorList>
            <person name="Kono N."/>
            <person name="Nakamura H."/>
            <person name="Ohtoshi R."/>
            <person name="Tomita M."/>
            <person name="Numata K."/>
            <person name="Arakawa K."/>
        </authorList>
    </citation>
    <scope>NUCLEOTIDE SEQUENCE [LARGE SCALE GENOMIC DNA]</scope>
</reference>
<comment type="caution">
    <text evidence="1">The sequence shown here is derived from an EMBL/GenBank/DDBJ whole genome shotgun (WGS) entry which is preliminary data.</text>
</comment>
<organism evidence="1 2">
    <name type="scientific">Eumeta variegata</name>
    <name type="common">Bagworm moth</name>
    <name type="synonym">Eumeta japonica</name>
    <dbReference type="NCBI Taxonomy" id="151549"/>
    <lineage>
        <taxon>Eukaryota</taxon>
        <taxon>Metazoa</taxon>
        <taxon>Ecdysozoa</taxon>
        <taxon>Arthropoda</taxon>
        <taxon>Hexapoda</taxon>
        <taxon>Insecta</taxon>
        <taxon>Pterygota</taxon>
        <taxon>Neoptera</taxon>
        <taxon>Endopterygota</taxon>
        <taxon>Lepidoptera</taxon>
        <taxon>Glossata</taxon>
        <taxon>Ditrysia</taxon>
        <taxon>Tineoidea</taxon>
        <taxon>Psychidae</taxon>
        <taxon>Oiketicinae</taxon>
        <taxon>Eumeta</taxon>
    </lineage>
</organism>
<keyword evidence="2" id="KW-1185">Reference proteome</keyword>
<proteinExistence type="predicted"/>
<name>A0A4C2A802_EUMVA</name>
<dbReference type="EMBL" id="BGZK01002756">
    <property type="protein sequence ID" value="GBP96228.1"/>
    <property type="molecule type" value="Genomic_DNA"/>
</dbReference>
<dbReference type="OrthoDB" id="331263at2759"/>
<evidence type="ECO:0000313" key="1">
    <source>
        <dbReference type="EMBL" id="GBP96228.1"/>
    </source>
</evidence>
<dbReference type="AlphaFoldDB" id="A0A4C2A802"/>
<evidence type="ECO:0000313" key="2">
    <source>
        <dbReference type="Proteomes" id="UP000299102"/>
    </source>
</evidence>
<dbReference type="Proteomes" id="UP000299102">
    <property type="component" value="Unassembled WGS sequence"/>
</dbReference>
<protein>
    <submittedName>
        <fullName evidence="1">Uncharacterized protein</fullName>
    </submittedName>
</protein>
<sequence>MPLYYETGQLLAKADESSGACWFYRNGNIALIYYNDKVIAQWLKSITYGPEETRFVADELTDNVFAYHEGKNNVIERHEVFKTGKDERGRDRPVAVLAVVIDRTYILMSREKVRNVLTPYDGVPPAPKTPTTAGLAQFDSQLHSP</sequence>
<gene>
    <name evidence="1" type="ORF">EVAR_69610_1</name>
</gene>
<accession>A0A4C2A802</accession>